<gene>
    <name evidence="1" type="ORF">PBIL07802_LOCUS11116</name>
</gene>
<evidence type="ECO:0000313" key="1">
    <source>
        <dbReference type="EMBL" id="CAE0248918.1"/>
    </source>
</evidence>
<name>A0A7S3D7A2_9EUKA</name>
<proteinExistence type="predicted"/>
<dbReference type="EMBL" id="HBIB01017201">
    <property type="protein sequence ID" value="CAE0248918.1"/>
    <property type="molecule type" value="Transcribed_RNA"/>
</dbReference>
<protein>
    <submittedName>
        <fullName evidence="1">Uncharacterized protein</fullName>
    </submittedName>
</protein>
<accession>A0A7S3D7A2</accession>
<dbReference type="AlphaFoldDB" id="A0A7S3D7A2"/>
<organism evidence="1">
    <name type="scientific">Palpitomonas bilix</name>
    <dbReference type="NCBI Taxonomy" id="652834"/>
    <lineage>
        <taxon>Eukaryota</taxon>
        <taxon>Eukaryota incertae sedis</taxon>
    </lineage>
</organism>
<sequence>MDTTPLAIPLGLSIYDKRGLVSHLEYLIQGARKVINVHSGIRYKQADKERSDRARKVLERLETFGKWLEKYAKGSNYTEKVIKCRAQLSNIVGTMAPVTKRKREGEDDRMRD</sequence>
<reference evidence="1" key="1">
    <citation type="submission" date="2021-01" db="EMBL/GenBank/DDBJ databases">
        <authorList>
            <person name="Corre E."/>
            <person name="Pelletier E."/>
            <person name="Niang G."/>
            <person name="Scheremetjew M."/>
            <person name="Finn R."/>
            <person name="Kale V."/>
            <person name="Holt S."/>
            <person name="Cochrane G."/>
            <person name="Meng A."/>
            <person name="Brown T."/>
            <person name="Cohen L."/>
        </authorList>
    </citation>
    <scope>NUCLEOTIDE SEQUENCE</scope>
    <source>
        <strain evidence="1">NIES-2562</strain>
    </source>
</reference>